<evidence type="ECO:0000313" key="2">
    <source>
        <dbReference type="Proteomes" id="UP001500630"/>
    </source>
</evidence>
<name>A0ABP6VDR4_9ACTN</name>
<protein>
    <submittedName>
        <fullName evidence="1">Uncharacterized protein</fullName>
    </submittedName>
</protein>
<dbReference type="Proteomes" id="UP001500630">
    <property type="component" value="Unassembled WGS sequence"/>
</dbReference>
<reference evidence="2" key="1">
    <citation type="journal article" date="2019" name="Int. J. Syst. Evol. Microbiol.">
        <title>The Global Catalogue of Microorganisms (GCM) 10K type strain sequencing project: providing services to taxonomists for standard genome sequencing and annotation.</title>
        <authorList>
            <consortium name="The Broad Institute Genomics Platform"/>
            <consortium name="The Broad Institute Genome Sequencing Center for Infectious Disease"/>
            <person name="Wu L."/>
            <person name="Ma J."/>
        </authorList>
    </citation>
    <scope>NUCLEOTIDE SEQUENCE [LARGE SCALE GENOMIC DNA]</scope>
    <source>
        <strain evidence="2">JCM 17326</strain>
    </source>
</reference>
<evidence type="ECO:0000313" key="1">
    <source>
        <dbReference type="EMBL" id="GAA3533923.1"/>
    </source>
</evidence>
<dbReference type="EMBL" id="BAABDQ010000002">
    <property type="protein sequence ID" value="GAA3533923.1"/>
    <property type="molecule type" value="Genomic_DNA"/>
</dbReference>
<accession>A0ABP6VDR4</accession>
<keyword evidence="2" id="KW-1185">Reference proteome</keyword>
<organism evidence="1 2">
    <name type="scientific">Nonomuraea rosea</name>
    <dbReference type="NCBI Taxonomy" id="638574"/>
    <lineage>
        <taxon>Bacteria</taxon>
        <taxon>Bacillati</taxon>
        <taxon>Actinomycetota</taxon>
        <taxon>Actinomycetes</taxon>
        <taxon>Streptosporangiales</taxon>
        <taxon>Streptosporangiaceae</taxon>
        <taxon>Nonomuraea</taxon>
    </lineage>
</organism>
<proteinExistence type="predicted"/>
<gene>
    <name evidence="1" type="ORF">GCM10022419_011570</name>
</gene>
<sequence>METETPAAAATSCSVTVGRAAWGIRGVLSSGPEMKSTALPGDYRAQAAADVTRPA</sequence>
<comment type="caution">
    <text evidence="1">The sequence shown here is derived from an EMBL/GenBank/DDBJ whole genome shotgun (WGS) entry which is preliminary data.</text>
</comment>